<dbReference type="Proteomes" id="UP000176527">
    <property type="component" value="Unassembled WGS sequence"/>
</dbReference>
<dbReference type="PANTHER" id="PTHR11138:SF5">
    <property type="entry name" value="METHIONYL-TRNA FORMYLTRANSFERASE, MITOCHONDRIAL"/>
    <property type="match status" value="1"/>
</dbReference>
<dbReference type="InterPro" id="IPR002376">
    <property type="entry name" value="Formyl_transf_N"/>
</dbReference>
<dbReference type="InterPro" id="IPR001555">
    <property type="entry name" value="GART_AS"/>
</dbReference>
<keyword evidence="4" id="KW-0648">Protein biosynthesis</keyword>
<evidence type="ECO:0000313" key="7">
    <source>
        <dbReference type="EMBL" id="OGE37943.1"/>
    </source>
</evidence>
<dbReference type="SUPFAM" id="SSF53328">
    <property type="entry name" value="Formyltransferase"/>
    <property type="match status" value="1"/>
</dbReference>
<gene>
    <name evidence="7" type="ORF">A3F00_00355</name>
</gene>
<feature type="domain" description="Formyl transferase C-terminal" evidence="6">
    <location>
        <begin position="191"/>
        <end position="279"/>
    </location>
</feature>
<dbReference type="GO" id="GO:0004479">
    <property type="term" value="F:methionyl-tRNA formyltransferase activity"/>
    <property type="evidence" value="ECO:0007669"/>
    <property type="project" value="UniProtKB-EC"/>
</dbReference>
<comment type="caution">
    <text evidence="7">The sequence shown here is derived from an EMBL/GenBank/DDBJ whole genome shotgun (WGS) entry which is preliminary data.</text>
</comment>
<dbReference type="InterPro" id="IPR041711">
    <property type="entry name" value="Met-tRNA-FMT_N"/>
</dbReference>
<evidence type="ECO:0000256" key="2">
    <source>
        <dbReference type="ARBA" id="ARBA00012261"/>
    </source>
</evidence>
<organism evidence="7 8">
    <name type="scientific">Candidatus Daviesbacteria bacterium RIFCSPHIGHO2_12_FULL_37_11</name>
    <dbReference type="NCBI Taxonomy" id="1797777"/>
    <lineage>
        <taxon>Bacteria</taxon>
        <taxon>Candidatus Daviesiibacteriota</taxon>
    </lineage>
</organism>
<dbReference type="Pfam" id="PF02911">
    <property type="entry name" value="Formyl_trans_C"/>
    <property type="match status" value="1"/>
</dbReference>
<dbReference type="InterPro" id="IPR036477">
    <property type="entry name" value="Formyl_transf_N_sf"/>
</dbReference>
<evidence type="ECO:0000259" key="5">
    <source>
        <dbReference type="Pfam" id="PF00551"/>
    </source>
</evidence>
<dbReference type="Gene3D" id="3.40.50.12230">
    <property type="match status" value="1"/>
</dbReference>
<feature type="domain" description="Formyl transferase N-terminal" evidence="5">
    <location>
        <begin position="36"/>
        <end position="166"/>
    </location>
</feature>
<keyword evidence="3" id="KW-0808">Transferase</keyword>
<dbReference type="PANTHER" id="PTHR11138">
    <property type="entry name" value="METHIONYL-TRNA FORMYLTRANSFERASE"/>
    <property type="match status" value="1"/>
</dbReference>
<dbReference type="EMBL" id="MFDE01000033">
    <property type="protein sequence ID" value="OGE37943.1"/>
    <property type="molecule type" value="Genomic_DNA"/>
</dbReference>
<sequence length="292" mass="33065">MKNTKIVFFGSDSWSIHVLKALEDNFEIIAVVTAPNSPVSNYFKGLSLTPDKLDENFNSHLSILNCQLFVVASYGKIIPKSILDIPKYGALNVHPSLLPKYRGPSPVPATILNGDKETGVTIIKMDKKMDHGSIVSTKKLKLSGQEDFTTLINKLFQLGAEILVDIIPDFIAGKLKLKRQNNARVVFCPMLKKEDGYFDINDPLSSEKLDRIIRAYHPWPGVWTRWNAKIVKFLPIPRHSEFISESLKEILKQVQDDDEFLIQMEGKKPIPLKDFLNGYPDFPLKSITIDKK</sequence>
<proteinExistence type="inferred from homology"/>
<evidence type="ECO:0000256" key="3">
    <source>
        <dbReference type="ARBA" id="ARBA00022679"/>
    </source>
</evidence>
<evidence type="ECO:0000259" key="6">
    <source>
        <dbReference type="Pfam" id="PF02911"/>
    </source>
</evidence>
<dbReference type="SUPFAM" id="SSF50486">
    <property type="entry name" value="FMT C-terminal domain-like"/>
    <property type="match status" value="1"/>
</dbReference>
<evidence type="ECO:0000256" key="1">
    <source>
        <dbReference type="ARBA" id="ARBA00010699"/>
    </source>
</evidence>
<comment type="similarity">
    <text evidence="1">Belongs to the Fmt family.</text>
</comment>
<dbReference type="Pfam" id="PF00551">
    <property type="entry name" value="Formyl_trans_N"/>
    <property type="match status" value="1"/>
</dbReference>
<reference evidence="7 8" key="1">
    <citation type="journal article" date="2016" name="Nat. Commun.">
        <title>Thousands of microbial genomes shed light on interconnected biogeochemical processes in an aquifer system.</title>
        <authorList>
            <person name="Anantharaman K."/>
            <person name="Brown C.T."/>
            <person name="Hug L.A."/>
            <person name="Sharon I."/>
            <person name="Castelle C.J."/>
            <person name="Probst A.J."/>
            <person name="Thomas B.C."/>
            <person name="Singh A."/>
            <person name="Wilkins M.J."/>
            <person name="Karaoz U."/>
            <person name="Brodie E.L."/>
            <person name="Williams K.H."/>
            <person name="Hubbard S.S."/>
            <person name="Banfield J.F."/>
        </authorList>
    </citation>
    <scope>NUCLEOTIDE SEQUENCE [LARGE SCALE GENOMIC DNA]</scope>
</reference>
<dbReference type="InterPro" id="IPR005793">
    <property type="entry name" value="Formyl_trans_C"/>
</dbReference>
<dbReference type="AlphaFoldDB" id="A0A1F5KAG2"/>
<evidence type="ECO:0000313" key="8">
    <source>
        <dbReference type="Proteomes" id="UP000176527"/>
    </source>
</evidence>
<protein>
    <recommendedName>
        <fullName evidence="2">methionyl-tRNA formyltransferase</fullName>
        <ecNumber evidence="2">2.1.2.9</ecNumber>
    </recommendedName>
</protein>
<dbReference type="CDD" id="cd08646">
    <property type="entry name" value="FMT_core_Met-tRNA-FMT_N"/>
    <property type="match status" value="1"/>
</dbReference>
<dbReference type="CDD" id="cd08704">
    <property type="entry name" value="Met_tRNA_FMT_C"/>
    <property type="match status" value="1"/>
</dbReference>
<dbReference type="InterPro" id="IPR044135">
    <property type="entry name" value="Met-tRNA-FMT_C"/>
</dbReference>
<evidence type="ECO:0000256" key="4">
    <source>
        <dbReference type="ARBA" id="ARBA00022917"/>
    </source>
</evidence>
<accession>A0A1F5KAG2</accession>
<dbReference type="InterPro" id="IPR011034">
    <property type="entry name" value="Formyl_transferase-like_C_sf"/>
</dbReference>
<dbReference type="PROSITE" id="PS00373">
    <property type="entry name" value="GART"/>
    <property type="match status" value="1"/>
</dbReference>
<name>A0A1F5KAG2_9BACT</name>
<dbReference type="EC" id="2.1.2.9" evidence="2"/>